<proteinExistence type="predicted"/>
<dbReference type="Proteomes" id="UP000515598">
    <property type="component" value="Chromosome"/>
</dbReference>
<evidence type="ECO:0000259" key="1">
    <source>
        <dbReference type="Pfam" id="PF13333"/>
    </source>
</evidence>
<dbReference type="AlphaFoldDB" id="A0AAX1IA02"/>
<evidence type="ECO:0000313" key="2">
    <source>
        <dbReference type="EMBL" id="QNG76087.1"/>
    </source>
</evidence>
<dbReference type="GO" id="GO:0015074">
    <property type="term" value="P:DNA integration"/>
    <property type="evidence" value="ECO:0007669"/>
    <property type="project" value="InterPro"/>
</dbReference>
<name>A0AAX1IA02_STEMA</name>
<gene>
    <name evidence="2" type="ORF">GPNADHDJ_00253</name>
</gene>
<accession>A0AAX1IA02</accession>
<feature type="domain" description="Integrase catalytic" evidence="1">
    <location>
        <begin position="31"/>
        <end position="74"/>
    </location>
</feature>
<evidence type="ECO:0000313" key="3">
    <source>
        <dbReference type="Proteomes" id="UP000515598"/>
    </source>
</evidence>
<protein>
    <recommendedName>
        <fullName evidence="1">Integrase catalytic domain-containing protein</fullName>
    </recommendedName>
</protein>
<dbReference type="EMBL" id="CP060025">
    <property type="protein sequence ID" value="QNG76087.1"/>
    <property type="molecule type" value="Genomic_DNA"/>
</dbReference>
<dbReference type="InterPro" id="IPR001584">
    <property type="entry name" value="Integrase_cat-core"/>
</dbReference>
<reference evidence="2 3" key="1">
    <citation type="submission" date="2020-08" db="EMBL/GenBank/DDBJ databases">
        <title>Phenotypic and transcriptomic analysis of seven clinical Stenotrophomonas maltophilia isolates identify a small set of shared and commonly regulated genes involved in biofilm lifestyle.</title>
        <authorList>
            <person name="Alio I."/>
            <person name="Gudzuhn M."/>
            <person name="Streit W."/>
        </authorList>
    </citation>
    <scope>NUCLEOTIDE SEQUENCE [LARGE SCALE GENOMIC DNA]</scope>
    <source>
        <strain evidence="2 3">UHH_SKK55</strain>
    </source>
</reference>
<dbReference type="Pfam" id="PF13333">
    <property type="entry name" value="rve_2"/>
    <property type="match status" value="1"/>
</dbReference>
<organism evidence="2 3">
    <name type="scientific">Stenotrophomonas maltophilia</name>
    <name type="common">Pseudomonas maltophilia</name>
    <name type="synonym">Xanthomonas maltophilia</name>
    <dbReference type="NCBI Taxonomy" id="40324"/>
    <lineage>
        <taxon>Bacteria</taxon>
        <taxon>Pseudomonadati</taxon>
        <taxon>Pseudomonadota</taxon>
        <taxon>Gammaproteobacteria</taxon>
        <taxon>Lysobacterales</taxon>
        <taxon>Lysobacteraceae</taxon>
        <taxon>Stenotrophomonas</taxon>
        <taxon>Stenotrophomonas maltophilia group</taxon>
    </lineage>
</organism>
<sequence length="92" mass="10557">MKGVVRVLPRQESRRDATRSGHLLIEGIANGLYKAEVIHRRSWQSLEAVELATLEWVNWFNLRRLLEPISNIPPAEAEAAYYQQTRELAMAA</sequence>